<protein>
    <submittedName>
        <fullName evidence="2">Uncharacterized protein</fullName>
    </submittedName>
</protein>
<sequence>MKNADATGTDEQSDDDEDDAPEEIATSQDDVDPGDDQYDGDEPKKCTHGHPTALTNALLTS</sequence>
<dbReference type="EMBL" id="BMNT01000043">
    <property type="protein sequence ID" value="GGL12198.1"/>
    <property type="molecule type" value="Genomic_DNA"/>
</dbReference>
<organism evidence="2 3">
    <name type="scientific">Sphaerisporangium melleum</name>
    <dbReference type="NCBI Taxonomy" id="321316"/>
    <lineage>
        <taxon>Bacteria</taxon>
        <taxon>Bacillati</taxon>
        <taxon>Actinomycetota</taxon>
        <taxon>Actinomycetes</taxon>
        <taxon>Streptosporangiales</taxon>
        <taxon>Streptosporangiaceae</taxon>
        <taxon>Sphaerisporangium</taxon>
    </lineage>
</organism>
<name>A0A917RKI4_9ACTN</name>
<gene>
    <name evidence="2" type="ORF">GCM10007964_62790</name>
</gene>
<reference evidence="2" key="1">
    <citation type="journal article" date="2014" name="Int. J. Syst. Evol. Microbiol.">
        <title>Complete genome sequence of Corynebacterium casei LMG S-19264T (=DSM 44701T), isolated from a smear-ripened cheese.</title>
        <authorList>
            <consortium name="US DOE Joint Genome Institute (JGI-PGF)"/>
            <person name="Walter F."/>
            <person name="Albersmeier A."/>
            <person name="Kalinowski J."/>
            <person name="Ruckert C."/>
        </authorList>
    </citation>
    <scope>NUCLEOTIDE SEQUENCE</scope>
    <source>
        <strain evidence="2">JCM 13064</strain>
    </source>
</reference>
<dbReference type="AlphaFoldDB" id="A0A917RKI4"/>
<evidence type="ECO:0000313" key="3">
    <source>
        <dbReference type="Proteomes" id="UP000645217"/>
    </source>
</evidence>
<feature type="compositionally biased region" description="Acidic residues" evidence="1">
    <location>
        <begin position="11"/>
        <end position="22"/>
    </location>
</feature>
<evidence type="ECO:0000256" key="1">
    <source>
        <dbReference type="SAM" id="MobiDB-lite"/>
    </source>
</evidence>
<comment type="caution">
    <text evidence="2">The sequence shown here is derived from an EMBL/GenBank/DDBJ whole genome shotgun (WGS) entry which is preliminary data.</text>
</comment>
<dbReference type="Proteomes" id="UP000645217">
    <property type="component" value="Unassembled WGS sequence"/>
</dbReference>
<evidence type="ECO:0000313" key="2">
    <source>
        <dbReference type="EMBL" id="GGL12198.1"/>
    </source>
</evidence>
<proteinExistence type="predicted"/>
<reference evidence="2" key="2">
    <citation type="submission" date="2020-09" db="EMBL/GenBank/DDBJ databases">
        <authorList>
            <person name="Sun Q."/>
            <person name="Ohkuma M."/>
        </authorList>
    </citation>
    <scope>NUCLEOTIDE SEQUENCE</scope>
    <source>
        <strain evidence="2">JCM 13064</strain>
    </source>
</reference>
<feature type="region of interest" description="Disordered" evidence="1">
    <location>
        <begin position="1"/>
        <end position="61"/>
    </location>
</feature>
<feature type="compositionally biased region" description="Acidic residues" evidence="1">
    <location>
        <begin position="29"/>
        <end position="40"/>
    </location>
</feature>
<keyword evidence="3" id="KW-1185">Reference proteome</keyword>
<accession>A0A917RKI4</accession>